<accession>A0AA36H068</accession>
<name>A0AA36H068_CYLNA</name>
<feature type="region of interest" description="Disordered" evidence="1">
    <location>
        <begin position="230"/>
        <end position="277"/>
    </location>
</feature>
<keyword evidence="3" id="KW-1185">Reference proteome</keyword>
<feature type="compositionally biased region" description="Polar residues" evidence="1">
    <location>
        <begin position="231"/>
        <end position="240"/>
    </location>
</feature>
<dbReference type="Proteomes" id="UP001176961">
    <property type="component" value="Unassembled WGS sequence"/>
</dbReference>
<feature type="region of interest" description="Disordered" evidence="1">
    <location>
        <begin position="181"/>
        <end position="205"/>
    </location>
</feature>
<reference evidence="2" key="1">
    <citation type="submission" date="2023-07" db="EMBL/GenBank/DDBJ databases">
        <authorList>
            <consortium name="CYATHOMIX"/>
        </authorList>
    </citation>
    <scope>NUCLEOTIDE SEQUENCE</scope>
    <source>
        <strain evidence="2">N/A</strain>
    </source>
</reference>
<dbReference type="AlphaFoldDB" id="A0AA36H068"/>
<evidence type="ECO:0000313" key="3">
    <source>
        <dbReference type="Proteomes" id="UP001176961"/>
    </source>
</evidence>
<dbReference type="EMBL" id="CATQJL010000305">
    <property type="protein sequence ID" value="CAJ0601376.1"/>
    <property type="molecule type" value="Genomic_DNA"/>
</dbReference>
<protein>
    <submittedName>
        <fullName evidence="2">Uncharacterized protein</fullName>
    </submittedName>
</protein>
<proteinExistence type="predicted"/>
<organism evidence="2 3">
    <name type="scientific">Cylicocyclus nassatus</name>
    <name type="common">Nematode worm</name>
    <dbReference type="NCBI Taxonomy" id="53992"/>
    <lineage>
        <taxon>Eukaryota</taxon>
        <taxon>Metazoa</taxon>
        <taxon>Ecdysozoa</taxon>
        <taxon>Nematoda</taxon>
        <taxon>Chromadorea</taxon>
        <taxon>Rhabditida</taxon>
        <taxon>Rhabditina</taxon>
        <taxon>Rhabditomorpha</taxon>
        <taxon>Strongyloidea</taxon>
        <taxon>Strongylidae</taxon>
        <taxon>Cylicocyclus</taxon>
    </lineage>
</organism>
<evidence type="ECO:0000256" key="1">
    <source>
        <dbReference type="SAM" id="MobiDB-lite"/>
    </source>
</evidence>
<comment type="caution">
    <text evidence="2">The sequence shown here is derived from an EMBL/GenBank/DDBJ whole genome shotgun (WGS) entry which is preliminary data.</text>
</comment>
<sequence length="290" mass="32645">MFRYARTALGLGTLPIDMLIMLARKHTLILTLSLEWKFVVEPGYEQRGTQTEVRQSLGSADDLDCTHTHGHGKSTTVSTKFKKSSKKKEYAKISEKELINESEKVVKSEKTQENEDEGHLQLMRKFLAQNDMSQPEKPFTVQDLPLWIALMDNTDDDKPTSELRLKMADWLLRRGGMDQLPKGISPVPLRSASSTTKSKGGEEIQYTRAPKGEQVDKLASMERFLEKLNSTEHFSGSGDSLEQVPLVTKVRTTKTTPQSKKSPKRAGAGGEMKEDVTQISTRIEEFLNDE</sequence>
<evidence type="ECO:0000313" key="2">
    <source>
        <dbReference type="EMBL" id="CAJ0601376.1"/>
    </source>
</evidence>
<gene>
    <name evidence="2" type="ORF">CYNAS_LOCUS13359</name>
</gene>